<dbReference type="PANTHER" id="PTHR46663:SF2">
    <property type="entry name" value="GGDEF DOMAIN-CONTAINING PROTEIN"/>
    <property type="match status" value="1"/>
</dbReference>
<name>A0A1R3U2S4_9HYPH</name>
<dbReference type="AlphaFoldDB" id="A0A1R3U2S4"/>
<proteinExistence type="predicted"/>
<feature type="transmembrane region" description="Helical" evidence="1">
    <location>
        <begin position="38"/>
        <end position="61"/>
    </location>
</feature>
<dbReference type="Proteomes" id="UP000187891">
    <property type="component" value="Unassembled WGS sequence"/>
</dbReference>
<feature type="transmembrane region" description="Helical" evidence="1">
    <location>
        <begin position="129"/>
        <end position="147"/>
    </location>
</feature>
<feature type="transmembrane region" description="Helical" evidence="1">
    <location>
        <begin position="179"/>
        <end position="200"/>
    </location>
</feature>
<feature type="transmembrane region" description="Helical" evidence="1">
    <location>
        <begin position="67"/>
        <end position="89"/>
    </location>
</feature>
<dbReference type="PROSITE" id="PS50887">
    <property type="entry name" value="GGDEF"/>
    <property type="match status" value="1"/>
</dbReference>
<dbReference type="STRING" id="1907666.DSM25559_5034"/>
<feature type="transmembrane region" description="Helical" evidence="1">
    <location>
        <begin position="101"/>
        <end position="123"/>
    </location>
</feature>
<organism evidence="3 4">
    <name type="scientific">Agrobacterium rosae</name>
    <dbReference type="NCBI Taxonomy" id="1972867"/>
    <lineage>
        <taxon>Bacteria</taxon>
        <taxon>Pseudomonadati</taxon>
        <taxon>Pseudomonadota</taxon>
        <taxon>Alphaproteobacteria</taxon>
        <taxon>Hyphomicrobiales</taxon>
        <taxon>Rhizobiaceae</taxon>
        <taxon>Rhizobium/Agrobacterium group</taxon>
        <taxon>Agrobacterium</taxon>
    </lineage>
</organism>
<dbReference type="PANTHER" id="PTHR46663">
    <property type="entry name" value="DIGUANYLATE CYCLASE DGCT-RELATED"/>
    <property type="match status" value="1"/>
</dbReference>
<dbReference type="NCBIfam" id="TIGR00254">
    <property type="entry name" value="GGDEF"/>
    <property type="match status" value="1"/>
</dbReference>
<keyword evidence="1" id="KW-0472">Membrane</keyword>
<keyword evidence="3" id="KW-0808">Transferase</keyword>
<keyword evidence="3" id="KW-0548">Nucleotidyltransferase</keyword>
<keyword evidence="1" id="KW-1133">Transmembrane helix</keyword>
<dbReference type="EC" id="2.7.7.65" evidence="3"/>
<dbReference type="EMBL" id="FMUE01000022">
    <property type="protein sequence ID" value="SCX35572.1"/>
    <property type="molecule type" value="Genomic_DNA"/>
</dbReference>
<evidence type="ECO:0000313" key="3">
    <source>
        <dbReference type="EMBL" id="SCX35572.1"/>
    </source>
</evidence>
<gene>
    <name evidence="3" type="primary">yegE</name>
    <name evidence="3" type="ORF">DSM25559_5034</name>
</gene>
<evidence type="ECO:0000256" key="1">
    <source>
        <dbReference type="SAM" id="Phobius"/>
    </source>
</evidence>
<dbReference type="SMART" id="SM00267">
    <property type="entry name" value="GGDEF"/>
    <property type="match status" value="1"/>
</dbReference>
<feature type="domain" description="GGDEF" evidence="2">
    <location>
        <begin position="244"/>
        <end position="380"/>
    </location>
</feature>
<accession>A0A1R3U2S4</accession>
<dbReference type="InterPro" id="IPR029787">
    <property type="entry name" value="Nucleotide_cyclase"/>
</dbReference>
<dbReference type="RefSeq" id="WP_077122956.1">
    <property type="nucleotide sequence ID" value="NZ_FMUE01000022.1"/>
</dbReference>
<dbReference type="CDD" id="cd01949">
    <property type="entry name" value="GGDEF"/>
    <property type="match status" value="1"/>
</dbReference>
<reference evidence="4" key="1">
    <citation type="submission" date="2016-10" db="EMBL/GenBank/DDBJ databases">
        <authorList>
            <person name="Wibberg D."/>
        </authorList>
    </citation>
    <scope>NUCLEOTIDE SEQUENCE [LARGE SCALE GENOMIC DNA]</scope>
</reference>
<dbReference type="Gene3D" id="3.30.70.270">
    <property type="match status" value="1"/>
</dbReference>
<protein>
    <submittedName>
        <fullName evidence="3">Putative diguanylate cyclase YegE</fullName>
        <ecNumber evidence="3">2.7.7.65</ecNumber>
    </submittedName>
</protein>
<dbReference type="InterPro" id="IPR052163">
    <property type="entry name" value="DGC-Regulatory_Protein"/>
</dbReference>
<sequence length="399" mass="43327">MAEISRADIRSRIGVVLWLLDPVIDAPKEARTLLLGQLLSSPLAIIMGSVNSSLVTAIGFFRHDGNIFAVFVTLELLMLTLRLMVMRYISHVKAAGKLPFVDLSILFSVLWCALQGSFAFFIMQTGDTVLMVLSATLIMGIIGPICARNFSAPRLALLLVCLCDLPFKTGAVLSGDPWLFALVIMTPPFFLGAMQVILTFQKSLISTLQAEIRNNFLANHDALTGLLNRQGLDAALAGLLENNSRVAILGADLDGFKQANDEFGHLVGDKLLREVGVRLANSVRAGDLVARIGGDEFLIVIKGLPPEDVMHITERLIASVAEEPIEIDGIVVKVGVSIGYSCYPEDAKEIEQLRLFADSALYSVKRAVKGIAHRFIAFGETTGRPRIAETTDLVIEPTL</sequence>
<dbReference type="InterPro" id="IPR000160">
    <property type="entry name" value="GGDEF_dom"/>
</dbReference>
<keyword evidence="1" id="KW-0812">Transmembrane</keyword>
<evidence type="ECO:0000259" key="2">
    <source>
        <dbReference type="PROSITE" id="PS50887"/>
    </source>
</evidence>
<dbReference type="GO" id="GO:0052621">
    <property type="term" value="F:diguanylate cyclase activity"/>
    <property type="evidence" value="ECO:0007669"/>
    <property type="project" value="UniProtKB-EC"/>
</dbReference>
<evidence type="ECO:0000313" key="4">
    <source>
        <dbReference type="Proteomes" id="UP000187891"/>
    </source>
</evidence>
<dbReference type="InterPro" id="IPR043128">
    <property type="entry name" value="Rev_trsase/Diguanyl_cyclase"/>
</dbReference>
<dbReference type="Pfam" id="PF00990">
    <property type="entry name" value="GGDEF"/>
    <property type="match status" value="1"/>
</dbReference>
<dbReference type="SUPFAM" id="SSF55073">
    <property type="entry name" value="Nucleotide cyclase"/>
    <property type="match status" value="1"/>
</dbReference>